<dbReference type="Proteomes" id="UP000068067">
    <property type="component" value="Chromosome"/>
</dbReference>
<feature type="transmembrane region" description="Helical" evidence="1">
    <location>
        <begin position="16"/>
        <end position="46"/>
    </location>
</feature>
<keyword evidence="3" id="KW-1185">Reference proteome</keyword>
<name>A0A0M4CQF3_9CORY</name>
<dbReference type="OrthoDB" id="4427368at2"/>
<dbReference type="PATRIC" id="fig|931089.4.peg.1748"/>
<keyword evidence="1" id="KW-1133">Transmembrane helix</keyword>
<keyword evidence="1" id="KW-0812">Transmembrane</keyword>
<evidence type="ECO:0000313" key="3">
    <source>
        <dbReference type="Proteomes" id="UP000068067"/>
    </source>
</evidence>
<accession>A0A0M4CQF3</accession>
<evidence type="ECO:0000313" key="2">
    <source>
        <dbReference type="EMBL" id="ALC06130.1"/>
    </source>
</evidence>
<evidence type="ECO:0000256" key="1">
    <source>
        <dbReference type="SAM" id="Phobius"/>
    </source>
</evidence>
<keyword evidence="1" id="KW-0472">Membrane</keyword>
<dbReference type="AlphaFoldDB" id="A0A0M4CQF3"/>
<reference evidence="2 3" key="1">
    <citation type="submission" date="2014-08" db="EMBL/GenBank/DDBJ databases">
        <title>Complete genome sequence of Corynebacterium deserti GIMN1.010 (=DSM 45689), isolated from desert sand in western China.</title>
        <authorList>
            <person name="Ruckert C."/>
            <person name="Albersmeier A."/>
            <person name="Kalinowski J."/>
        </authorList>
    </citation>
    <scope>NUCLEOTIDE SEQUENCE [LARGE SCALE GENOMIC DNA]</scope>
    <source>
        <strain evidence="2 3">GIMN1.010</strain>
    </source>
</reference>
<dbReference type="EMBL" id="CP009220">
    <property type="protein sequence ID" value="ALC06130.1"/>
    <property type="molecule type" value="Genomic_DNA"/>
</dbReference>
<dbReference type="STRING" id="931089.CDES_08690"/>
<protein>
    <submittedName>
        <fullName evidence="2">Uncharacterized protein</fullName>
    </submittedName>
</protein>
<gene>
    <name evidence="2" type="ORF">CDES_08690</name>
</gene>
<dbReference type="KEGG" id="cdx:CDES_08690"/>
<sequence length="179" mass="19933">MGEQLPFADGSHSPKWPYAVICLCCVLLVLWLKGPGLLIAAIILVATWSISRMRTTTPEVESLRTSIRLSAEDISDVQKEWAAFLSGADSDSLADRTLTRPALADPDCGDPAIEKFHFEISNANRFLGRLEARLQQSLLTSELETLLKVTDERALDLRETWLSARKAAHRLGPNYKKEL</sequence>
<proteinExistence type="predicted"/>
<organism evidence="2 3">
    <name type="scientific">Corynebacterium deserti GIMN1.010</name>
    <dbReference type="NCBI Taxonomy" id="931089"/>
    <lineage>
        <taxon>Bacteria</taxon>
        <taxon>Bacillati</taxon>
        <taxon>Actinomycetota</taxon>
        <taxon>Actinomycetes</taxon>
        <taxon>Mycobacteriales</taxon>
        <taxon>Corynebacteriaceae</taxon>
        <taxon>Corynebacterium</taxon>
    </lineage>
</organism>